<accession>A0A2M7E8M2</accession>
<dbReference type="InterPro" id="IPR015424">
    <property type="entry name" value="PyrdxlP-dep_Trfase"/>
</dbReference>
<dbReference type="GO" id="GO:0030170">
    <property type="term" value="F:pyridoxal phosphate binding"/>
    <property type="evidence" value="ECO:0007669"/>
    <property type="project" value="TreeGrafter"/>
</dbReference>
<dbReference type="GO" id="GO:0008483">
    <property type="term" value="F:transaminase activity"/>
    <property type="evidence" value="ECO:0007669"/>
    <property type="project" value="UniProtKB-KW"/>
</dbReference>
<dbReference type="Gene3D" id="3.40.640.10">
    <property type="entry name" value="Type I PLP-dependent aspartate aminotransferase-like (Major domain)"/>
    <property type="match status" value="1"/>
</dbReference>
<keyword evidence="4" id="KW-0808">Transferase</keyword>
<comment type="caution">
    <text evidence="4">The sequence shown here is derived from an EMBL/GenBank/DDBJ whole genome shotgun (WGS) entry which is preliminary data.</text>
</comment>
<dbReference type="Gene3D" id="3.90.1150.10">
    <property type="entry name" value="Aspartate Aminotransferase, domain 1"/>
    <property type="match status" value="1"/>
</dbReference>
<dbReference type="AlphaFoldDB" id="A0A2M7E8M2"/>
<organism evidence="4 5">
    <name type="scientific">bacterium (Candidatus Ratteibacteria) CG01_land_8_20_14_3_00_40_19</name>
    <dbReference type="NCBI Taxonomy" id="2014290"/>
    <lineage>
        <taxon>Bacteria</taxon>
        <taxon>Candidatus Ratteibacteria</taxon>
    </lineage>
</organism>
<evidence type="ECO:0000313" key="5">
    <source>
        <dbReference type="Proteomes" id="UP000228886"/>
    </source>
</evidence>
<dbReference type="EMBL" id="PETL01000194">
    <property type="protein sequence ID" value="PIV64096.1"/>
    <property type="molecule type" value="Genomic_DNA"/>
</dbReference>
<sequence>MEKLAINGGEPVRTKPFPSWPVVGEEERNNLLEVFESKKWWYGERVKEFEEKFADFQDTQYGITCTNGTAALEVSLLSVGIGPGDEVIVPPYTFVATASAVLRVNAIPIFADISLETANLDPIDAEKKITEKTKAVIPVHFAGLPVDMDAFNNLAKKHNLKIIEDACHSWGSKWKNRGTGALGDCGAFSFQMSKNITSGEGGIILTDNQEIADNARSYINCGRGKDKPWYEHCLLGSNLRLTELQAAILLGQLTRLESQVLKREENAKYLNERLKGMLGIKIIDSDDSRITRRSYHLYQFRYLKEEWREVSREKFLDALQAEGIPASSGYPHPLYKNPLFLRKGKGPRFCPLSCPYYGKEMDYNQVSCPNTEKICKEAVWFSQSVLLGDREDMDDIISAVKKIRDNISVII</sequence>
<dbReference type="CDD" id="cd00616">
    <property type="entry name" value="AHBA_syn"/>
    <property type="match status" value="1"/>
</dbReference>
<keyword evidence="4" id="KW-0032">Aminotransferase</keyword>
<dbReference type="PANTHER" id="PTHR30244">
    <property type="entry name" value="TRANSAMINASE"/>
    <property type="match status" value="1"/>
</dbReference>
<dbReference type="InterPro" id="IPR000653">
    <property type="entry name" value="DegT/StrS_aminotransferase"/>
</dbReference>
<dbReference type="InterPro" id="IPR015422">
    <property type="entry name" value="PyrdxlP-dep_Trfase_small"/>
</dbReference>
<dbReference type="InterPro" id="IPR015421">
    <property type="entry name" value="PyrdxlP-dep_Trfase_major"/>
</dbReference>
<comment type="similarity">
    <text evidence="3">Belongs to the DegT/DnrJ/EryC1 family.</text>
</comment>
<keyword evidence="2 3" id="KW-0663">Pyridoxal phosphate</keyword>
<reference evidence="5" key="1">
    <citation type="submission" date="2017-09" db="EMBL/GenBank/DDBJ databases">
        <title>Depth-based differentiation of microbial function through sediment-hosted aquifers and enrichment of novel symbionts in the deep terrestrial subsurface.</title>
        <authorList>
            <person name="Probst A.J."/>
            <person name="Ladd B."/>
            <person name="Jarett J.K."/>
            <person name="Geller-Mcgrath D.E."/>
            <person name="Sieber C.M.K."/>
            <person name="Emerson J.B."/>
            <person name="Anantharaman K."/>
            <person name="Thomas B.C."/>
            <person name="Malmstrom R."/>
            <person name="Stieglmeier M."/>
            <person name="Klingl A."/>
            <person name="Woyke T."/>
            <person name="Ryan C.M."/>
            <person name="Banfield J.F."/>
        </authorList>
    </citation>
    <scope>NUCLEOTIDE SEQUENCE [LARGE SCALE GENOMIC DNA]</scope>
</reference>
<evidence type="ECO:0000256" key="1">
    <source>
        <dbReference type="PIRSR" id="PIRSR000390-1"/>
    </source>
</evidence>
<evidence type="ECO:0000256" key="3">
    <source>
        <dbReference type="RuleBase" id="RU004508"/>
    </source>
</evidence>
<gene>
    <name evidence="4" type="ORF">COS11_03970</name>
</gene>
<dbReference type="Pfam" id="PF01041">
    <property type="entry name" value="DegT_DnrJ_EryC1"/>
    <property type="match status" value="1"/>
</dbReference>
<dbReference type="Proteomes" id="UP000228886">
    <property type="component" value="Unassembled WGS sequence"/>
</dbReference>
<dbReference type="SUPFAM" id="SSF53383">
    <property type="entry name" value="PLP-dependent transferases"/>
    <property type="match status" value="1"/>
</dbReference>
<proteinExistence type="inferred from homology"/>
<evidence type="ECO:0000313" key="4">
    <source>
        <dbReference type="EMBL" id="PIV64096.1"/>
    </source>
</evidence>
<dbReference type="PANTHER" id="PTHR30244:SF34">
    <property type="entry name" value="DTDP-4-AMINO-4,6-DIDEOXYGALACTOSE TRANSAMINASE"/>
    <property type="match status" value="1"/>
</dbReference>
<feature type="active site" description="Proton acceptor" evidence="1">
    <location>
        <position position="194"/>
    </location>
</feature>
<name>A0A2M7E8M2_9BACT</name>
<feature type="modified residue" description="N6-(pyridoxal phosphate)lysine" evidence="2">
    <location>
        <position position="194"/>
    </location>
</feature>
<evidence type="ECO:0000256" key="2">
    <source>
        <dbReference type="PIRSR" id="PIRSR000390-2"/>
    </source>
</evidence>
<protein>
    <submittedName>
        <fullName evidence="4">Aminotransferase DegT</fullName>
    </submittedName>
</protein>
<dbReference type="GO" id="GO:0000271">
    <property type="term" value="P:polysaccharide biosynthetic process"/>
    <property type="evidence" value="ECO:0007669"/>
    <property type="project" value="TreeGrafter"/>
</dbReference>
<dbReference type="PIRSF" id="PIRSF000390">
    <property type="entry name" value="PLP_StrS"/>
    <property type="match status" value="1"/>
</dbReference>